<keyword evidence="4" id="KW-1185">Reference proteome</keyword>
<proteinExistence type="predicted"/>
<evidence type="ECO:0000259" key="2">
    <source>
        <dbReference type="Pfam" id="PF18962"/>
    </source>
</evidence>
<accession>A0A2H1YEQ3</accession>
<dbReference type="OrthoDB" id="8901262at2"/>
<dbReference type="InterPro" id="IPR032675">
    <property type="entry name" value="LRR_dom_sf"/>
</dbReference>
<reference evidence="4" key="1">
    <citation type="submission" date="2017-11" db="EMBL/GenBank/DDBJ databases">
        <authorList>
            <person name="Duchaud E."/>
        </authorList>
    </citation>
    <scope>NUCLEOTIDE SEQUENCE [LARGE SCALE GENOMIC DNA]</scope>
    <source>
        <strain evidence="4">Tenacibaculum sp. TNO020</strain>
    </source>
</reference>
<dbReference type="Gene3D" id="3.80.10.10">
    <property type="entry name" value="Ribonuclease Inhibitor"/>
    <property type="match status" value="1"/>
</dbReference>
<gene>
    <name evidence="3" type="ORF">TNO020_180012</name>
</gene>
<organism evidence="3 4">
    <name type="scientific">Tenacibaculum piscium</name>
    <dbReference type="NCBI Taxonomy" id="1458515"/>
    <lineage>
        <taxon>Bacteria</taxon>
        <taxon>Pseudomonadati</taxon>
        <taxon>Bacteroidota</taxon>
        <taxon>Flavobacteriia</taxon>
        <taxon>Flavobacteriales</taxon>
        <taxon>Flavobacteriaceae</taxon>
        <taxon>Tenacibaculum</taxon>
    </lineage>
</organism>
<dbReference type="InterPro" id="IPR011050">
    <property type="entry name" value="Pectin_lyase_fold/virulence"/>
</dbReference>
<dbReference type="Proteomes" id="UP000234211">
    <property type="component" value="Unassembled WGS sequence"/>
</dbReference>
<sequence>MKTSTNDNTSRHIVNNHTAMVYLRDGKIGAHISGYHKATGKSKTTVAISKASTRTIDDGNWHHIVVNLEVTVPNIASNYRTLTYLYDFYIDGVHETQQAHTQSFYIGGTQPPYGYGFNTPSSFNIGRNYEDIVDDISVYNGILTQAEVSTLYNPTVTIPDANFKNELINLVDTNFDGEIQVSEAASYTGVINVNGKNIADLTGIEAFRKVTNLNCSNNNLISLDLSRNIALTTVDCSANQITGNIDVTKNKALASFNISNNNVITLNVANTNNANLTILNTTTNANLVCINPDDGFTPTASWLKDATASYSDTCFPKLTTNVIGDGNITINPISADNTYTYGTTVALTPLPISGSHQFTGWSGDVIGTANPLNITINSDTNITANFSFTPTIFYVDKNVTGGIKDGSSWANAFETIQQAIIAAGTYGDEVWIAKGKYTPHASNKNMAFYINKDNLKVYGGFAGTETQLSQRDMTKIHTDNATILSGDLNNDDSRVAFAGANRTDNSLHVIKVSKENTVLDGLIIADGHADFVATTGSNRHGAGVFKDPIILKLTLKNNVIRDNVAQYAAGLSLEYSSSTLATYSIDKCIFKNNLAQTGSALSLIPMGYRNINISITNSLFNGNKTSDYGALKATGGSNGSIKGLGGTTRATIVNNTFVNSLNNGTNGGEYPALLISRGGSGNIAGPISNNIFWGNTSNGSISKAIGKGNDSNVIHPNHISNSIDEDNFSNLTGILNISNVNPNLDANFKLQATSISALNTGSNSKLPSNLTKDLSGNNRVYNGVIDLGAYEFTSGVRTSTAWTGATDNNWGLPSNWNNGAPTNTLDAFIFNGATNYPVISNSANAKDITIENSASLTISPSANLTAENIITNDNLTIESDVNSYGSLKVTNSVTGKATYKSYISDKWNLIGSPVVGQEIASFVTNSSLVSGTVNPNHKGLGIYENGNVAPWKYYKNTLSWGNFDTAKAYAIKKTTAGTVDFRGTITTDNVQYTATGNANNTFEMIANPYTAYLNANSGANSILSENSSNLKNTNAVLYFWNDTTRSYDVISNSDSSSRLKPGQGFFVQMATTNGVVNFTPAMLSHQQSVASRTANQTSVALTISDENTSKTTKIKYLSKTNDGLDVGYDAGYFDGGQAKVGVYTKLVDGSYADTDFMLQCVNNEKISATIIPVGIKTSEAREIVFSAKAMNLPENLNVYLEDKENNKVTELSNGGEYKATVSEGSGRFYVHTKTSSNLNPDTIVLKSKLSVYKADNSLVISGLEEKATVVLYNMIGKQVFTQEIQNTTKTVVLPSLASGIYIVKVQSGATQISKKISIQ</sequence>
<feature type="domain" description="Secretion system C-terminal sorting" evidence="2">
    <location>
        <begin position="1263"/>
        <end position="1318"/>
    </location>
</feature>
<dbReference type="GO" id="GO:0004553">
    <property type="term" value="F:hydrolase activity, hydrolyzing O-glycosyl compounds"/>
    <property type="evidence" value="ECO:0007669"/>
    <property type="project" value="UniProtKB-ARBA"/>
</dbReference>
<dbReference type="Gene3D" id="2.60.120.200">
    <property type="match status" value="1"/>
</dbReference>
<dbReference type="EMBL" id="OENF01000010">
    <property type="protein sequence ID" value="SOS73984.1"/>
    <property type="molecule type" value="Genomic_DNA"/>
</dbReference>
<keyword evidence="1" id="KW-0732">Signal</keyword>
<dbReference type="InterPro" id="IPR026444">
    <property type="entry name" value="Secre_tail"/>
</dbReference>
<evidence type="ECO:0000313" key="4">
    <source>
        <dbReference type="Proteomes" id="UP000234211"/>
    </source>
</evidence>
<dbReference type="SUPFAM" id="SSF51126">
    <property type="entry name" value="Pectin lyase-like"/>
    <property type="match status" value="1"/>
</dbReference>
<dbReference type="GO" id="GO:0005975">
    <property type="term" value="P:carbohydrate metabolic process"/>
    <property type="evidence" value="ECO:0007669"/>
    <property type="project" value="UniProtKB-ARBA"/>
</dbReference>
<dbReference type="NCBIfam" id="TIGR04183">
    <property type="entry name" value="Por_Secre_tail"/>
    <property type="match status" value="1"/>
</dbReference>
<dbReference type="SUPFAM" id="SSF49899">
    <property type="entry name" value="Concanavalin A-like lectins/glucanases"/>
    <property type="match status" value="1"/>
</dbReference>
<dbReference type="InterPro" id="IPR013320">
    <property type="entry name" value="ConA-like_dom_sf"/>
</dbReference>
<dbReference type="Pfam" id="PF18962">
    <property type="entry name" value="Por_Secre_tail"/>
    <property type="match status" value="1"/>
</dbReference>
<evidence type="ECO:0000256" key="1">
    <source>
        <dbReference type="ARBA" id="ARBA00022729"/>
    </source>
</evidence>
<evidence type="ECO:0000313" key="3">
    <source>
        <dbReference type="EMBL" id="SOS73984.1"/>
    </source>
</evidence>
<protein>
    <recommendedName>
        <fullName evidence="2">Secretion system C-terminal sorting domain-containing protein</fullName>
    </recommendedName>
</protein>
<dbReference type="SUPFAM" id="SSF52075">
    <property type="entry name" value="Outer arm dynein light chain 1"/>
    <property type="match status" value="1"/>
</dbReference>
<dbReference type="RefSeq" id="WP_101916506.1">
    <property type="nucleotide sequence ID" value="NZ_OENF01000010.1"/>
</dbReference>
<name>A0A2H1YEQ3_9FLAO</name>